<reference evidence="4" key="4">
    <citation type="submission" date="2015-06" db="UniProtKB">
        <authorList>
            <consortium name="EnsemblMetazoa"/>
        </authorList>
    </citation>
    <scope>IDENTIFICATION</scope>
</reference>
<dbReference type="InterPro" id="IPR052586">
    <property type="entry name" value="ASCC2"/>
</dbReference>
<feature type="region of interest" description="Disordered" evidence="1">
    <location>
        <begin position="584"/>
        <end position="698"/>
    </location>
</feature>
<feature type="compositionally biased region" description="Basic residues" evidence="1">
    <location>
        <begin position="681"/>
        <end position="698"/>
    </location>
</feature>
<evidence type="ECO:0000313" key="4">
    <source>
        <dbReference type="EnsemblMetazoa" id="ADAC007182-PA"/>
    </source>
</evidence>
<proteinExistence type="predicted"/>
<dbReference type="STRING" id="43151.W5J9M4"/>
<dbReference type="EnsemblMetazoa" id="ADAC007182-RA">
    <property type="protein sequence ID" value="ADAC007182-PA"/>
    <property type="gene ID" value="ADAC007182"/>
</dbReference>
<gene>
    <name evidence="3" type="ORF">AND_007182</name>
</gene>
<dbReference type="GO" id="GO:0043130">
    <property type="term" value="F:ubiquitin binding"/>
    <property type="evidence" value="ECO:0007669"/>
    <property type="project" value="InterPro"/>
</dbReference>
<dbReference type="Gene3D" id="1.10.8.10">
    <property type="entry name" value="DNA helicase RuvA subunit, C-terminal domain"/>
    <property type="match status" value="1"/>
</dbReference>
<dbReference type="PANTHER" id="PTHR21494:SF0">
    <property type="entry name" value="ACTIVATING SIGNAL COINTEGRATOR 1 COMPLEX SUBUNIT 2"/>
    <property type="match status" value="1"/>
</dbReference>
<feature type="compositionally biased region" description="Basic and acidic residues" evidence="1">
    <location>
        <begin position="625"/>
        <end position="636"/>
    </location>
</feature>
<evidence type="ECO:0000256" key="1">
    <source>
        <dbReference type="SAM" id="MobiDB-lite"/>
    </source>
</evidence>
<feature type="compositionally biased region" description="Acidic residues" evidence="1">
    <location>
        <begin position="592"/>
        <end position="609"/>
    </location>
</feature>
<feature type="region of interest" description="Disordered" evidence="1">
    <location>
        <begin position="407"/>
        <end position="426"/>
    </location>
</feature>
<reference evidence="3" key="3">
    <citation type="journal article" date="2013" name="Nucleic Acids Res.">
        <title>The genome of Anopheles darlingi, the main neotropical malaria vector.</title>
        <authorList>
            <person name="Marinotti O."/>
            <person name="Cerqueira G.C."/>
            <person name="de Almeida L.G."/>
            <person name="Ferro M.I."/>
            <person name="Loreto E.L."/>
            <person name="Zaha A."/>
            <person name="Teixeira S.M."/>
            <person name="Wespiser A.R."/>
            <person name="Almeida E Silva A."/>
            <person name="Schlindwein A.D."/>
            <person name="Pacheco A.C."/>
            <person name="Silva A.L."/>
            <person name="Graveley B.R."/>
            <person name="Walenz B.P."/>
            <person name="Lima Bde A."/>
            <person name="Ribeiro C.A."/>
            <person name="Nunes-Silva C.G."/>
            <person name="de Carvalho C.R."/>
            <person name="Soares C.M."/>
            <person name="de Menezes C.B."/>
            <person name="Matiolli C."/>
            <person name="Caffrey D."/>
            <person name="Araujo D.A."/>
            <person name="de Oliveira D.M."/>
            <person name="Golenbock D."/>
            <person name="Grisard E.C."/>
            <person name="Fantinatti-Garboggini F."/>
            <person name="de Carvalho F.M."/>
            <person name="Barcellos F.G."/>
            <person name="Prosdocimi F."/>
            <person name="May G."/>
            <person name="Azevedo Junior G.M."/>
            <person name="Guimaraes G.M."/>
            <person name="Goldman G.H."/>
            <person name="Padilha I.Q."/>
            <person name="Batista Jda S."/>
            <person name="Ferro J.A."/>
            <person name="Ribeiro J.M."/>
            <person name="Fietto J.L."/>
            <person name="Dabbas K.M."/>
            <person name="Cerdeira L."/>
            <person name="Agnez-Lima L.F."/>
            <person name="Brocchi M."/>
            <person name="de Carvalho M.O."/>
            <person name="Teixeira Mde M."/>
            <person name="Diniz Maia Mde M."/>
            <person name="Goldman M.H."/>
            <person name="Cruz Schneider M.P."/>
            <person name="Felipe M.S."/>
            <person name="Hungria M."/>
            <person name="Nicolas M.F."/>
            <person name="Pereira M."/>
            <person name="Montes M.A."/>
            <person name="Cantao M.E."/>
            <person name="Vincentz M."/>
            <person name="Rafael M.S."/>
            <person name="Silverman N."/>
            <person name="Stoco P.H."/>
            <person name="Souza R.C."/>
            <person name="Vicentini R."/>
            <person name="Gazzinelli R.T."/>
            <person name="Neves Rde O."/>
            <person name="Silva R."/>
            <person name="Astolfi-Filho S."/>
            <person name="Maciel T.E."/>
            <person name="Urmenyi T.P."/>
            <person name="Tadei W.P."/>
            <person name="Camargo E.P."/>
            <person name="de Vasconcelos A.T."/>
        </authorList>
    </citation>
    <scope>NUCLEOTIDE SEQUENCE</scope>
</reference>
<reference evidence="3 5" key="1">
    <citation type="journal article" date="2010" name="BMC Genomics">
        <title>Combination of measures distinguishes pre-miRNAs from other stem-loops in the genome of the newly sequenced Anopheles darlingi.</title>
        <authorList>
            <person name="Mendes N.D."/>
            <person name="Freitas A.T."/>
            <person name="Vasconcelos A.T."/>
            <person name="Sagot M.F."/>
        </authorList>
    </citation>
    <scope>NUCLEOTIDE SEQUENCE</scope>
</reference>
<reference evidence="3" key="2">
    <citation type="submission" date="2010-05" db="EMBL/GenBank/DDBJ databases">
        <authorList>
            <person name="Almeida L.G."/>
            <person name="Nicolas M.F."/>
            <person name="Souza R.C."/>
            <person name="Vasconcelos A.T.R."/>
        </authorList>
    </citation>
    <scope>NUCLEOTIDE SEQUENCE</scope>
</reference>
<dbReference type="AlphaFoldDB" id="W5J9M4"/>
<dbReference type="eggNOG" id="KOG4501">
    <property type="taxonomic scope" value="Eukaryota"/>
</dbReference>
<dbReference type="Proteomes" id="UP000000673">
    <property type="component" value="Unassembled WGS sequence"/>
</dbReference>
<organism evidence="3">
    <name type="scientific">Anopheles darlingi</name>
    <name type="common">Mosquito</name>
    <dbReference type="NCBI Taxonomy" id="43151"/>
    <lineage>
        <taxon>Eukaryota</taxon>
        <taxon>Metazoa</taxon>
        <taxon>Ecdysozoa</taxon>
        <taxon>Arthropoda</taxon>
        <taxon>Hexapoda</taxon>
        <taxon>Insecta</taxon>
        <taxon>Pterygota</taxon>
        <taxon>Neoptera</taxon>
        <taxon>Endopterygota</taxon>
        <taxon>Diptera</taxon>
        <taxon>Nematocera</taxon>
        <taxon>Culicoidea</taxon>
        <taxon>Culicidae</taxon>
        <taxon>Anophelinae</taxon>
        <taxon>Anopheles</taxon>
    </lineage>
</organism>
<dbReference type="InterPro" id="IPR003892">
    <property type="entry name" value="CUE"/>
</dbReference>
<protein>
    <recommendedName>
        <fullName evidence="2">CUE domain-containing protein</fullName>
    </recommendedName>
</protein>
<dbReference type="GO" id="GO:0006355">
    <property type="term" value="P:regulation of DNA-templated transcription"/>
    <property type="evidence" value="ECO:0007669"/>
    <property type="project" value="TreeGrafter"/>
</dbReference>
<feature type="domain" description="CUE" evidence="2">
    <location>
        <begin position="427"/>
        <end position="469"/>
    </location>
</feature>
<evidence type="ECO:0000313" key="3">
    <source>
        <dbReference type="EMBL" id="ETN61167.1"/>
    </source>
</evidence>
<dbReference type="EMBL" id="ADMH02001755">
    <property type="protein sequence ID" value="ETN61167.1"/>
    <property type="molecule type" value="Genomic_DNA"/>
</dbReference>
<evidence type="ECO:0000259" key="2">
    <source>
        <dbReference type="PROSITE" id="PS51140"/>
    </source>
</evidence>
<keyword evidence="5" id="KW-1185">Reference proteome</keyword>
<dbReference type="VEuPathDB" id="VectorBase:ADAR2_012355"/>
<dbReference type="OMA" id="LSQHEFW"/>
<dbReference type="PANTHER" id="PTHR21494">
    <property type="entry name" value="ACTIVATING SIGNAL COINTEGRATOR 1 COMPLEX SUBUNIT 2 ASC-1 COMPLEX SUBUNIT P100"/>
    <property type="match status" value="1"/>
</dbReference>
<dbReference type="HOGENOM" id="CLU_012749_0_0_1"/>
<evidence type="ECO:0000313" key="5">
    <source>
        <dbReference type="Proteomes" id="UP000000673"/>
    </source>
</evidence>
<name>W5J9M4_ANODA</name>
<feature type="compositionally biased region" description="Polar residues" evidence="1">
    <location>
        <begin position="410"/>
        <end position="420"/>
    </location>
</feature>
<dbReference type="FunCoup" id="W5J9M4">
    <property type="interactions" value="271"/>
</dbReference>
<sequence>MMGRKGKNEGNLTFNMRGTKQNPSEYNVVAINAEDDTRCFTKYTSIPAFGTPHEGPLNYDMWLSETTWFIKDMQFLLVLKHDRFWSIILNNQLALESVVSFMQNALPIYLRSKLKSLATKEVSILYSLAYKTVFQVMCRLTTSWKKRKESIPTDLFAQMIYDHFIVSVPLIFDFIFIYGRDNESVSSIVESIVKLQPKYEMDLKMGLQYFMNVLASIQVRCESEMQNQNLSEGVLSDLALYVLDCSYNLSSLVAVPILRNMCCDVSMEYPISNFYENVVLVLYACIQSVNEKSEYLTRLNDARIELLHAFRSIVYVHLDKILQAPANSLLSADKFLGVLTECLTNNVFVNDYKNHYPMDVDLEILEQAYSSVDKIKLDFIKNAYIMSPEEGKNGQKINQTCQPVEESTYAPDSNEMNSSNDAEKDHEMQSNIQYVMDILPHLDPYYVRRIIEHFDSVEKALAILLEGNEDAQSKDSRKDINGEIVPEDPLDSFYLQTGIDRLNIFDGDEFDVMSKSHVKGTIKKGKGMPGNPKSFKALLDDKSHVNEMRHVYRQYSTLADMDDDEYDDTFEAMAESESRHIKFAKGTRISEIEESDDDDESDTEDSDPEAEPHKMAGFEFCENPEITRKRYEERLISKGVKPQAPKETADVRGNPKGQGQDFKVLQNRKKKNENKASQSNHNRKRGATFKRSRGMLPS</sequence>
<dbReference type="VEuPathDB" id="VectorBase:ADAC007182"/>
<accession>W5J9M4</accession>
<dbReference type="PROSITE" id="PS51140">
    <property type="entry name" value="CUE"/>
    <property type="match status" value="1"/>
</dbReference>